<name>A0ABN2T339_9ACTN</name>
<dbReference type="EMBL" id="BAAAPC010000010">
    <property type="protein sequence ID" value="GAA1997756.1"/>
    <property type="molecule type" value="Genomic_DNA"/>
</dbReference>
<feature type="transmembrane region" description="Helical" evidence="2">
    <location>
        <begin position="106"/>
        <end position="128"/>
    </location>
</feature>
<evidence type="ECO:0000256" key="2">
    <source>
        <dbReference type="SAM" id="Phobius"/>
    </source>
</evidence>
<organism evidence="3 4">
    <name type="scientific">Nocardiopsis rhodophaea</name>
    <dbReference type="NCBI Taxonomy" id="280238"/>
    <lineage>
        <taxon>Bacteria</taxon>
        <taxon>Bacillati</taxon>
        <taxon>Actinomycetota</taxon>
        <taxon>Actinomycetes</taxon>
        <taxon>Streptosporangiales</taxon>
        <taxon>Nocardiopsidaceae</taxon>
        <taxon>Nocardiopsis</taxon>
    </lineage>
</organism>
<keyword evidence="2" id="KW-0472">Membrane</keyword>
<protein>
    <submittedName>
        <fullName evidence="3">Uncharacterized protein</fullName>
    </submittedName>
</protein>
<keyword evidence="2" id="KW-1133">Transmembrane helix</keyword>
<feature type="transmembrane region" description="Helical" evidence="2">
    <location>
        <begin position="68"/>
        <end position="86"/>
    </location>
</feature>
<proteinExistence type="predicted"/>
<reference evidence="3 4" key="1">
    <citation type="journal article" date="2019" name="Int. J. Syst. Evol. Microbiol.">
        <title>The Global Catalogue of Microorganisms (GCM) 10K type strain sequencing project: providing services to taxonomists for standard genome sequencing and annotation.</title>
        <authorList>
            <consortium name="The Broad Institute Genomics Platform"/>
            <consortium name="The Broad Institute Genome Sequencing Center for Infectious Disease"/>
            <person name="Wu L."/>
            <person name="Ma J."/>
        </authorList>
    </citation>
    <scope>NUCLEOTIDE SEQUENCE [LARGE SCALE GENOMIC DNA]</scope>
    <source>
        <strain evidence="3 4">JCM 15313</strain>
    </source>
</reference>
<gene>
    <name evidence="3" type="ORF">GCM10009799_25930</name>
</gene>
<evidence type="ECO:0000313" key="4">
    <source>
        <dbReference type="Proteomes" id="UP001501585"/>
    </source>
</evidence>
<evidence type="ECO:0000313" key="3">
    <source>
        <dbReference type="EMBL" id="GAA1997756.1"/>
    </source>
</evidence>
<accession>A0ABN2T339</accession>
<comment type="caution">
    <text evidence="3">The sequence shown here is derived from an EMBL/GenBank/DDBJ whole genome shotgun (WGS) entry which is preliminary data.</text>
</comment>
<dbReference type="RefSeq" id="WP_344102148.1">
    <property type="nucleotide sequence ID" value="NZ_BAAAPC010000010.1"/>
</dbReference>
<keyword evidence="4" id="KW-1185">Reference proteome</keyword>
<evidence type="ECO:0000256" key="1">
    <source>
        <dbReference type="SAM" id="MobiDB-lite"/>
    </source>
</evidence>
<sequence>MLRHLIGLVIGLIVAPLLWLGVSWAATAIGPALRGEGFGAPMALPAIAVLMLVGVICGFLAGTRVSPLAALVSGGLILGFYLWPVLHPASATTVLSGWIDQGTFAHPVSAALPVALVLGTLLFFSALAPSRWRWSAAPETAPAETAPRADEPGTGTAGLGHAGPGALESDAPIPPPSPHADSGAKTTLPFRRNPATGAAERGGATPPGSASHPRVFGEDDRP</sequence>
<keyword evidence="2" id="KW-0812">Transmembrane</keyword>
<feature type="region of interest" description="Disordered" evidence="1">
    <location>
        <begin position="138"/>
        <end position="222"/>
    </location>
</feature>
<feature type="transmembrane region" description="Helical" evidence="2">
    <location>
        <begin position="41"/>
        <end position="61"/>
    </location>
</feature>
<dbReference type="Proteomes" id="UP001501585">
    <property type="component" value="Unassembled WGS sequence"/>
</dbReference>